<dbReference type="InterPro" id="IPR013601">
    <property type="entry name" value="FAE1_typ3_polyketide_synth"/>
</dbReference>
<evidence type="ECO:0000256" key="3">
    <source>
        <dbReference type="ARBA" id="ARBA00022679"/>
    </source>
</evidence>
<proteinExistence type="inferred from homology"/>
<dbReference type="GO" id="GO:0016020">
    <property type="term" value="C:membrane"/>
    <property type="evidence" value="ECO:0007669"/>
    <property type="project" value="InterPro"/>
</dbReference>
<comment type="similarity">
    <text evidence="2 6">Belongs to the thiolase-like superfamily. Chalcone/stilbene synthases family.</text>
</comment>
<dbReference type="CDD" id="cd00831">
    <property type="entry name" value="CHS_like"/>
    <property type="match status" value="1"/>
</dbReference>
<protein>
    <recommendedName>
        <fullName evidence="6">3-ketoacyl-CoA synthase</fullName>
        <ecNumber evidence="6">2.3.1.-</ecNumber>
    </recommendedName>
</protein>
<dbReference type="InterPro" id="IPR016039">
    <property type="entry name" value="Thiolase-like"/>
</dbReference>
<feature type="active site" evidence="7">
    <location>
        <position position="361"/>
    </location>
</feature>
<dbReference type="PIRSF" id="PIRSF036417">
    <property type="entry name" value="3-ktacl-CoA_syn"/>
    <property type="match status" value="1"/>
</dbReference>
<evidence type="ECO:0000256" key="6">
    <source>
        <dbReference type="PIRNR" id="PIRNR036417"/>
    </source>
</evidence>
<dbReference type="KEGG" id="dcr:108208190"/>
<feature type="domain" description="FAE" evidence="9">
    <location>
        <begin position="24"/>
        <end position="311"/>
    </location>
</feature>
<dbReference type="SUPFAM" id="SSF53901">
    <property type="entry name" value="Thiolase-like"/>
    <property type="match status" value="2"/>
</dbReference>
<dbReference type="Proteomes" id="UP000077755">
    <property type="component" value="Chromosome 2"/>
</dbReference>
<comment type="catalytic activity">
    <reaction evidence="5">
        <text>a very-long-chain acyl-CoA + malonyl-CoA + H(+) = a very-long-chain 3-oxoacyl-CoA + CO2 + CoA</text>
        <dbReference type="Rhea" id="RHEA:32727"/>
        <dbReference type="ChEBI" id="CHEBI:15378"/>
        <dbReference type="ChEBI" id="CHEBI:16526"/>
        <dbReference type="ChEBI" id="CHEBI:57287"/>
        <dbReference type="ChEBI" id="CHEBI:57384"/>
        <dbReference type="ChEBI" id="CHEBI:90725"/>
        <dbReference type="ChEBI" id="CHEBI:90736"/>
        <dbReference type="EC" id="2.3.1.199"/>
    </reaction>
</comment>
<evidence type="ECO:0000313" key="11">
    <source>
        <dbReference type="EMBL" id="WOG86736.1"/>
    </source>
</evidence>
<accession>A0AAF0WC67</accession>
<evidence type="ECO:0000256" key="4">
    <source>
        <dbReference type="ARBA" id="ARBA00023315"/>
    </source>
</evidence>
<evidence type="ECO:0000256" key="8">
    <source>
        <dbReference type="SAM" id="Phobius"/>
    </source>
</evidence>
<feature type="active site" evidence="7">
    <location>
        <position position="324"/>
    </location>
</feature>
<gene>
    <name evidence="11" type="ORF">DCAR_0205954</name>
</gene>
<keyword evidence="3 6" id="KW-0808">Transferase</keyword>
<keyword evidence="4 6" id="KW-0012">Acyltransferase</keyword>
<reference evidence="11" key="1">
    <citation type="journal article" date="2016" name="Nat. Genet.">
        <title>A high-quality carrot genome assembly provides new insights into carotenoid accumulation and asterid genome evolution.</title>
        <authorList>
            <person name="Iorizzo M."/>
            <person name="Ellison S."/>
            <person name="Senalik D."/>
            <person name="Zeng P."/>
            <person name="Satapoomin P."/>
            <person name="Huang J."/>
            <person name="Bowman M."/>
            <person name="Iovene M."/>
            <person name="Sanseverino W."/>
            <person name="Cavagnaro P."/>
            <person name="Yildiz M."/>
            <person name="Macko-Podgorni A."/>
            <person name="Moranska E."/>
            <person name="Grzebelus E."/>
            <person name="Grzebelus D."/>
            <person name="Ashrafi H."/>
            <person name="Zheng Z."/>
            <person name="Cheng S."/>
            <person name="Spooner D."/>
            <person name="Van Deynze A."/>
            <person name="Simon P."/>
        </authorList>
    </citation>
    <scope>NUCLEOTIDE SEQUENCE</scope>
    <source>
        <tissue evidence="11">Leaf</tissue>
    </source>
</reference>
<evidence type="ECO:0000256" key="7">
    <source>
        <dbReference type="PIRSR" id="PIRSR036417-1"/>
    </source>
</evidence>
<feature type="active site" evidence="7">
    <location>
        <position position="357"/>
    </location>
</feature>
<keyword evidence="8" id="KW-1133">Transmembrane helix</keyword>
<dbReference type="Pfam" id="PF08541">
    <property type="entry name" value="ACP_syn_III_C"/>
    <property type="match status" value="1"/>
</dbReference>
<reference evidence="11" key="2">
    <citation type="submission" date="2022-03" db="EMBL/GenBank/DDBJ databases">
        <title>Draft title - Genomic analysis of global carrot germplasm unveils the trajectory of domestication and the origin of high carotenoid orange carrot.</title>
        <authorList>
            <person name="Iorizzo M."/>
            <person name="Ellison S."/>
            <person name="Senalik D."/>
            <person name="Macko-Podgorni A."/>
            <person name="Grzebelus D."/>
            <person name="Bostan H."/>
            <person name="Rolling W."/>
            <person name="Curaba J."/>
            <person name="Simon P."/>
        </authorList>
    </citation>
    <scope>NUCLEOTIDE SEQUENCE</scope>
    <source>
        <tissue evidence="11">Leaf</tissue>
    </source>
</reference>
<dbReference type="InterPro" id="IPR012392">
    <property type="entry name" value="3-ktacl-CoA_syn"/>
</dbReference>
<feature type="transmembrane region" description="Helical" evidence="8">
    <location>
        <begin position="160"/>
        <end position="178"/>
    </location>
</feature>
<dbReference type="Gene3D" id="3.40.47.10">
    <property type="match status" value="1"/>
</dbReference>
<dbReference type="GO" id="GO:0009922">
    <property type="term" value="F:fatty acid elongase activity"/>
    <property type="evidence" value="ECO:0007669"/>
    <property type="project" value="UniProtKB-EC"/>
</dbReference>
<dbReference type="PANTHER" id="PTHR31561">
    <property type="entry name" value="3-KETOACYL-COA SYNTHASE"/>
    <property type="match status" value="1"/>
</dbReference>
<evidence type="ECO:0000256" key="2">
    <source>
        <dbReference type="ARBA" id="ARBA00005531"/>
    </source>
</evidence>
<feature type="active site" evidence="7">
    <location>
        <position position="247"/>
    </location>
</feature>
<comment type="pathway">
    <text evidence="1 6">Lipid metabolism; fatty acid biosynthesis.</text>
</comment>
<evidence type="ECO:0000259" key="10">
    <source>
        <dbReference type="Pfam" id="PF08541"/>
    </source>
</evidence>
<keyword evidence="8" id="KW-0812">Transmembrane</keyword>
<dbReference type="Pfam" id="PF08392">
    <property type="entry name" value="FAE1_CUT1_RppA"/>
    <property type="match status" value="1"/>
</dbReference>
<dbReference type="GO" id="GO:0006633">
    <property type="term" value="P:fatty acid biosynthetic process"/>
    <property type="evidence" value="ECO:0007669"/>
    <property type="project" value="InterPro"/>
</dbReference>
<keyword evidence="12" id="KW-1185">Reference proteome</keyword>
<sequence>MATFLFLYVLSLFSLSLLILRMIQRKRRQACYILDYQCYKPTDDRKLSTELSGKIIRRNKNLGLDEFKFLLKVIVGSGIGEETYGPRMVFHAREDSPTYEDGILEMDEFFHDSIDKLLARTGVSPQDIHVLVVNVACITTIPSLASRIIKRYKMREDVKIYNLTGMGCSASLISINIVESIFKCQENVNALVVASESLSPNWYTGNDKSMILTNCLFRAGGVAILLTNKKSLKDRAMFKLKCLVRTHHGARDEAYTSCIQMEDEHGRVGINLSKNLPKAATRAFIENLRLISLKILPLREILRYALLSFVGKFVMINFKTGVDHFCLHTGGKAVIDSIGKSLGLSEYDLEPARMTLHRFGNTSASSIWYVLGYMEAKKRFKRGEKVFMISLGAGFKCNSCLWEVVRDLDGENGNCWNECDIDKYPPTSFSNPFMDKYGWLNHKDETTFDRNDFE</sequence>
<evidence type="ECO:0000256" key="5">
    <source>
        <dbReference type="ARBA" id="ARBA00047375"/>
    </source>
</evidence>
<feature type="active site" evidence="7">
    <location>
        <position position="328"/>
    </location>
</feature>
<evidence type="ECO:0000313" key="12">
    <source>
        <dbReference type="Proteomes" id="UP000077755"/>
    </source>
</evidence>
<feature type="domain" description="Beta-ketoacyl-[acyl-carrier-protein] synthase III C-terminal" evidence="10">
    <location>
        <begin position="322"/>
        <end position="403"/>
    </location>
</feature>
<evidence type="ECO:0000259" key="9">
    <source>
        <dbReference type="Pfam" id="PF08392"/>
    </source>
</evidence>
<dbReference type="EC" id="2.3.1.-" evidence="6"/>
<evidence type="ECO:0000256" key="1">
    <source>
        <dbReference type="ARBA" id="ARBA00005194"/>
    </source>
</evidence>
<organism evidence="11 12">
    <name type="scientific">Daucus carota subsp. sativus</name>
    <name type="common">Carrot</name>
    <dbReference type="NCBI Taxonomy" id="79200"/>
    <lineage>
        <taxon>Eukaryota</taxon>
        <taxon>Viridiplantae</taxon>
        <taxon>Streptophyta</taxon>
        <taxon>Embryophyta</taxon>
        <taxon>Tracheophyta</taxon>
        <taxon>Spermatophyta</taxon>
        <taxon>Magnoliopsida</taxon>
        <taxon>eudicotyledons</taxon>
        <taxon>Gunneridae</taxon>
        <taxon>Pentapetalae</taxon>
        <taxon>asterids</taxon>
        <taxon>campanulids</taxon>
        <taxon>Apiales</taxon>
        <taxon>Apiaceae</taxon>
        <taxon>Apioideae</taxon>
        <taxon>Scandiceae</taxon>
        <taxon>Daucinae</taxon>
        <taxon>Daucus</taxon>
        <taxon>Daucus sect. Daucus</taxon>
    </lineage>
</organism>
<keyword evidence="8" id="KW-0472">Membrane</keyword>
<dbReference type="EMBL" id="CP093344">
    <property type="protein sequence ID" value="WOG86736.1"/>
    <property type="molecule type" value="Genomic_DNA"/>
</dbReference>
<feature type="active site" evidence="7">
    <location>
        <position position="168"/>
    </location>
</feature>
<name>A0AAF0WC67_DAUCS</name>
<feature type="transmembrane region" description="Helical" evidence="8">
    <location>
        <begin position="6"/>
        <end position="23"/>
    </location>
</feature>
<dbReference type="AlphaFoldDB" id="A0AAF0WC67"/>
<dbReference type="InterPro" id="IPR013747">
    <property type="entry name" value="ACP_syn_III_C"/>
</dbReference>